<gene>
    <name evidence="1" type="ORF">GCWU000342_00811</name>
</gene>
<sequence>MTQAWGLKLWSGLGRFRNPDVFQPWASSLTSPSGICYCLRQRLCQ</sequence>
<evidence type="ECO:0000313" key="2">
    <source>
        <dbReference type="Proteomes" id="UP000003494"/>
    </source>
</evidence>
<dbReference type="Proteomes" id="UP000003494">
    <property type="component" value="Unassembled WGS sequence"/>
</dbReference>
<dbReference type="HOGENOM" id="CLU_3205273_0_0_9"/>
<dbReference type="AlphaFoldDB" id="C4GA06"/>
<protein>
    <submittedName>
        <fullName evidence="1">Uncharacterized protein</fullName>
    </submittedName>
</protein>
<name>C4GA06_9FIRM</name>
<comment type="caution">
    <text evidence="1">The sequence shown here is derived from an EMBL/GenBank/DDBJ whole genome shotgun (WGS) entry which is preliminary data.</text>
</comment>
<reference evidence="1" key="1">
    <citation type="submission" date="2009-04" db="EMBL/GenBank/DDBJ databases">
        <authorList>
            <person name="Weinstock G."/>
            <person name="Sodergren E."/>
            <person name="Clifton S."/>
            <person name="Fulton L."/>
            <person name="Fulton B."/>
            <person name="Courtney L."/>
            <person name="Fronick C."/>
            <person name="Harrison M."/>
            <person name="Strong C."/>
            <person name="Farmer C."/>
            <person name="Delahaunty K."/>
            <person name="Markovic C."/>
            <person name="Hall O."/>
            <person name="Minx P."/>
            <person name="Tomlinson C."/>
            <person name="Mitreva M."/>
            <person name="Nelson J."/>
            <person name="Hou S."/>
            <person name="Wollam A."/>
            <person name="Pepin K.H."/>
            <person name="Johnson M."/>
            <person name="Bhonagiri V."/>
            <person name="Nash W.E."/>
            <person name="Warren W."/>
            <person name="Chinwalla A."/>
            <person name="Mardis E.R."/>
            <person name="Wilson R.K."/>
        </authorList>
    </citation>
    <scope>NUCLEOTIDE SEQUENCE [LARGE SCALE GENOMIC DNA]</scope>
    <source>
        <strain evidence="1">DSM 14600</strain>
    </source>
</reference>
<dbReference type="EMBL" id="ACIP02000001">
    <property type="protein sequence ID" value="EEP29453.1"/>
    <property type="molecule type" value="Genomic_DNA"/>
</dbReference>
<proteinExistence type="predicted"/>
<accession>C4GA06</accession>
<keyword evidence="2" id="KW-1185">Reference proteome</keyword>
<organism evidence="1 2">
    <name type="scientific">Shuttleworthella satelles DSM 14600</name>
    <dbReference type="NCBI Taxonomy" id="626523"/>
    <lineage>
        <taxon>Bacteria</taxon>
        <taxon>Bacillati</taxon>
        <taxon>Bacillota</taxon>
        <taxon>Clostridia</taxon>
        <taxon>Lachnospirales</taxon>
        <taxon>Lachnospiraceae</taxon>
        <taxon>Shuttleworthella</taxon>
    </lineage>
</organism>
<evidence type="ECO:0000313" key="1">
    <source>
        <dbReference type="EMBL" id="EEP29453.1"/>
    </source>
</evidence>